<evidence type="ECO:0000313" key="7">
    <source>
        <dbReference type="Proteomes" id="UP000013827"/>
    </source>
</evidence>
<feature type="transmembrane region" description="Helical" evidence="5">
    <location>
        <begin position="186"/>
        <end position="204"/>
    </location>
</feature>
<evidence type="ECO:0000256" key="4">
    <source>
        <dbReference type="ARBA" id="ARBA00023136"/>
    </source>
</evidence>
<dbReference type="Proteomes" id="UP000013827">
    <property type="component" value="Unassembled WGS sequence"/>
</dbReference>
<comment type="subcellular location">
    <subcellularLocation>
        <location evidence="1">Membrane</location>
        <topology evidence="1">Multi-pass membrane protein</topology>
    </subcellularLocation>
</comment>
<dbReference type="GO" id="GO:0016020">
    <property type="term" value="C:membrane"/>
    <property type="evidence" value="ECO:0007669"/>
    <property type="project" value="UniProtKB-SubCell"/>
</dbReference>
<dbReference type="PANTHER" id="PTHR23291:SF50">
    <property type="entry name" value="PROTEIN LIFEGUARD 4"/>
    <property type="match status" value="1"/>
</dbReference>
<feature type="transmembrane region" description="Helical" evidence="5">
    <location>
        <begin position="130"/>
        <end position="151"/>
    </location>
</feature>
<dbReference type="GeneID" id="17255567"/>
<accession>A0A0D3IDW7</accession>
<keyword evidence="3 5" id="KW-1133">Transmembrane helix</keyword>
<evidence type="ECO:0000256" key="1">
    <source>
        <dbReference type="ARBA" id="ARBA00004141"/>
    </source>
</evidence>
<evidence type="ECO:0000256" key="2">
    <source>
        <dbReference type="ARBA" id="ARBA00022692"/>
    </source>
</evidence>
<keyword evidence="7" id="KW-1185">Reference proteome</keyword>
<dbReference type="OMA" id="MGDVIGM"/>
<feature type="transmembrane region" description="Helical" evidence="5">
    <location>
        <begin position="158"/>
        <end position="180"/>
    </location>
</feature>
<dbReference type="InterPro" id="IPR006214">
    <property type="entry name" value="Bax_inhibitor_1-related"/>
</dbReference>
<feature type="transmembrane region" description="Helical" evidence="5">
    <location>
        <begin position="42"/>
        <end position="63"/>
    </location>
</feature>
<name>A0A0D3IDW7_EMIH1</name>
<dbReference type="KEGG" id="ehx:EMIHUDRAFT_350606"/>
<proteinExistence type="inferred from homology"/>
<dbReference type="Pfam" id="PF01027">
    <property type="entry name" value="Bax1-I"/>
    <property type="match status" value="1"/>
</dbReference>
<dbReference type="EnsemblProtists" id="EOD09452">
    <property type="protein sequence ID" value="EOD09452"/>
    <property type="gene ID" value="EMIHUDRAFT_350606"/>
</dbReference>
<comment type="similarity">
    <text evidence="5">Belongs to the BI1 family.</text>
</comment>
<organism evidence="6 7">
    <name type="scientific">Emiliania huxleyi (strain CCMP1516)</name>
    <dbReference type="NCBI Taxonomy" id="280463"/>
    <lineage>
        <taxon>Eukaryota</taxon>
        <taxon>Haptista</taxon>
        <taxon>Haptophyta</taxon>
        <taxon>Prymnesiophyceae</taxon>
        <taxon>Isochrysidales</taxon>
        <taxon>Noelaerhabdaceae</taxon>
        <taxon>Emiliania</taxon>
    </lineage>
</organism>
<dbReference type="HOGENOM" id="CLU_058671_0_2_1"/>
<dbReference type="AlphaFoldDB" id="A0A0D3IDW7"/>
<feature type="transmembrane region" description="Helical" evidence="5">
    <location>
        <begin position="102"/>
        <end position="124"/>
    </location>
</feature>
<dbReference type="RefSeq" id="XP_005761881.1">
    <property type="nucleotide sequence ID" value="XM_005761824.1"/>
</dbReference>
<dbReference type="PANTHER" id="PTHR23291">
    <property type="entry name" value="BAX INHIBITOR-RELATED"/>
    <property type="match status" value="1"/>
</dbReference>
<dbReference type="PaxDb" id="2903-EOD09452"/>
<dbReference type="eggNOG" id="KOG2322">
    <property type="taxonomic scope" value="Eukaryota"/>
</dbReference>
<feature type="transmembrane region" description="Helical" evidence="5">
    <location>
        <begin position="75"/>
        <end position="95"/>
    </location>
</feature>
<evidence type="ECO:0000313" key="6">
    <source>
        <dbReference type="EnsemblProtists" id="EOD09452"/>
    </source>
</evidence>
<reference evidence="7" key="1">
    <citation type="journal article" date="2013" name="Nature">
        <title>Pan genome of the phytoplankton Emiliania underpins its global distribution.</title>
        <authorList>
            <person name="Read B.A."/>
            <person name="Kegel J."/>
            <person name="Klute M.J."/>
            <person name="Kuo A."/>
            <person name="Lefebvre S.C."/>
            <person name="Maumus F."/>
            <person name="Mayer C."/>
            <person name="Miller J."/>
            <person name="Monier A."/>
            <person name="Salamov A."/>
            <person name="Young J."/>
            <person name="Aguilar M."/>
            <person name="Claverie J.M."/>
            <person name="Frickenhaus S."/>
            <person name="Gonzalez K."/>
            <person name="Herman E.K."/>
            <person name="Lin Y.C."/>
            <person name="Napier J."/>
            <person name="Ogata H."/>
            <person name="Sarno A.F."/>
            <person name="Shmutz J."/>
            <person name="Schroeder D."/>
            <person name="de Vargas C."/>
            <person name="Verret F."/>
            <person name="von Dassow P."/>
            <person name="Valentin K."/>
            <person name="Van de Peer Y."/>
            <person name="Wheeler G."/>
            <person name="Dacks J.B."/>
            <person name="Delwiche C.F."/>
            <person name="Dyhrman S.T."/>
            <person name="Glockner G."/>
            <person name="John U."/>
            <person name="Richards T."/>
            <person name="Worden A.Z."/>
            <person name="Zhang X."/>
            <person name="Grigoriev I.V."/>
            <person name="Allen A.E."/>
            <person name="Bidle K."/>
            <person name="Borodovsky M."/>
            <person name="Bowler C."/>
            <person name="Brownlee C."/>
            <person name="Cock J.M."/>
            <person name="Elias M."/>
            <person name="Gladyshev V.N."/>
            <person name="Groth M."/>
            <person name="Guda C."/>
            <person name="Hadaegh A."/>
            <person name="Iglesias-Rodriguez M.D."/>
            <person name="Jenkins J."/>
            <person name="Jones B.M."/>
            <person name="Lawson T."/>
            <person name="Leese F."/>
            <person name="Lindquist E."/>
            <person name="Lobanov A."/>
            <person name="Lomsadze A."/>
            <person name="Malik S.B."/>
            <person name="Marsh M.E."/>
            <person name="Mackinder L."/>
            <person name="Mock T."/>
            <person name="Mueller-Roeber B."/>
            <person name="Pagarete A."/>
            <person name="Parker M."/>
            <person name="Probert I."/>
            <person name="Quesneville H."/>
            <person name="Raines C."/>
            <person name="Rensing S.A."/>
            <person name="Riano-Pachon D.M."/>
            <person name="Richier S."/>
            <person name="Rokitta S."/>
            <person name="Shiraiwa Y."/>
            <person name="Soanes D.M."/>
            <person name="van der Giezen M."/>
            <person name="Wahlund T.M."/>
            <person name="Williams B."/>
            <person name="Wilson W."/>
            <person name="Wolfe G."/>
            <person name="Wurch L.L."/>
        </authorList>
    </citation>
    <scope>NUCLEOTIDE SEQUENCE</scope>
</reference>
<keyword evidence="2 5" id="KW-0812">Transmembrane</keyword>
<sequence length="244" mass="26121">MATMKPAPAWPSHDALHDDDFAYGASVASCDAAVQRGFLRKVFGLVAAQLALTAALSAAFMFYAPLRSFAIHNHWMMMVSFVASLGLLVACQVYAHSHPTNLYLLFGFTLAMAWSVATTCGAFAAAGLGLIVLEALALTASVTAGLTVYTLRSKTDFSYLGAGLGAALWVLLLGGLLAMFVPGMHLALAMGGAVLFSAYIVYDVHMIANRLSPDEYIHASISLYLDIVNLFLHLLRILSELQRD</sequence>
<reference evidence="6" key="2">
    <citation type="submission" date="2024-10" db="UniProtKB">
        <authorList>
            <consortium name="EnsemblProtists"/>
        </authorList>
    </citation>
    <scope>IDENTIFICATION</scope>
</reference>
<evidence type="ECO:0000256" key="3">
    <source>
        <dbReference type="ARBA" id="ARBA00022989"/>
    </source>
</evidence>
<evidence type="ECO:0000256" key="5">
    <source>
        <dbReference type="RuleBase" id="RU004379"/>
    </source>
</evidence>
<protein>
    <submittedName>
        <fullName evidence="6">Uncharacterized protein</fullName>
    </submittedName>
</protein>
<keyword evidence="4 5" id="KW-0472">Membrane</keyword>